<sequence length="280" mass="29850">MKLIKTALVGTMVLGATISATTKVSAIVNPKTEAKVEFEAGGVNPDTGIVKPDDKDKTPIKPLPPIGENDGNEKPSGSLAITFAPVIDFGLVKIKTGEVTYSAKPMEYVNLSNPEAPINEWMPNILNVEDVTGTKSGWTVSIQGSDFTNGKSGEEKKELEGAYLSFKTGRKVFNSAENGASEITELSKFDSFGEIILSENDLGVYESVNLLTAKKGHGAAVTTLVFDSKYKGNFSGEGSTDYDANSRIDDVTLSIPSNAVPEVGTQYVSKLTWTLTQAPE</sequence>
<gene>
    <name evidence="3" type="ORF">CKN69_04395</name>
</gene>
<proteinExistence type="predicted"/>
<evidence type="ECO:0000313" key="3">
    <source>
        <dbReference type="EMBL" id="TFJ28779.1"/>
    </source>
</evidence>
<reference evidence="3 4" key="1">
    <citation type="journal article" date="2018" name="Int. J. Food Microbiol.">
        <title>Growth of Carnobacterium spp. isolated from chilled vacuum-packaged meat under relevant acidic conditions.</title>
        <authorList>
            <person name="Zhang P."/>
            <person name="Badoni M."/>
            <person name="Ganzle M."/>
            <person name="Yang X."/>
        </authorList>
    </citation>
    <scope>NUCLEOTIDE SEQUENCE [LARGE SCALE GENOMIC DNA]</scope>
    <source>
        <strain evidence="3 4">B2</strain>
    </source>
</reference>
<dbReference type="RefSeq" id="WP_074402292.1">
    <property type="nucleotide sequence ID" value="NZ_CBCPJW010000004.1"/>
</dbReference>
<name>A0A7Z8D2W7_CARDV</name>
<feature type="domain" description="WxL" evidence="2">
    <location>
        <begin position="31"/>
        <end position="279"/>
    </location>
</feature>
<dbReference type="AlphaFoldDB" id="A0A7Z8D2W7"/>
<dbReference type="Pfam" id="PF13731">
    <property type="entry name" value="WxL"/>
    <property type="match status" value="1"/>
</dbReference>
<comment type="caution">
    <text evidence="3">The sequence shown here is derived from an EMBL/GenBank/DDBJ whole genome shotgun (WGS) entry which is preliminary data.</text>
</comment>
<evidence type="ECO:0000313" key="4">
    <source>
        <dbReference type="Proteomes" id="UP000297938"/>
    </source>
</evidence>
<dbReference type="EMBL" id="NRPP01000007">
    <property type="protein sequence ID" value="TFJ28779.1"/>
    <property type="molecule type" value="Genomic_DNA"/>
</dbReference>
<protein>
    <submittedName>
        <fullName evidence="3">WxL domain-containing protein</fullName>
    </submittedName>
</protein>
<dbReference type="InterPro" id="IPR027994">
    <property type="entry name" value="WxL_dom"/>
</dbReference>
<organism evidence="3 4">
    <name type="scientific">Carnobacterium divergens</name>
    <name type="common">Lactobacillus divergens</name>
    <dbReference type="NCBI Taxonomy" id="2748"/>
    <lineage>
        <taxon>Bacteria</taxon>
        <taxon>Bacillati</taxon>
        <taxon>Bacillota</taxon>
        <taxon>Bacilli</taxon>
        <taxon>Lactobacillales</taxon>
        <taxon>Carnobacteriaceae</taxon>
        <taxon>Carnobacterium</taxon>
    </lineage>
</organism>
<evidence type="ECO:0000259" key="2">
    <source>
        <dbReference type="Pfam" id="PF13731"/>
    </source>
</evidence>
<accession>A0A7Z8D2W7</accession>
<feature type="region of interest" description="Disordered" evidence="1">
    <location>
        <begin position="45"/>
        <end position="75"/>
    </location>
</feature>
<evidence type="ECO:0000256" key="1">
    <source>
        <dbReference type="SAM" id="MobiDB-lite"/>
    </source>
</evidence>
<dbReference type="Proteomes" id="UP000297938">
    <property type="component" value="Unassembled WGS sequence"/>
</dbReference>